<dbReference type="InterPro" id="IPR036388">
    <property type="entry name" value="WH-like_DNA-bd_sf"/>
</dbReference>
<dbReference type="InterPro" id="IPR009061">
    <property type="entry name" value="DNA-bd_dom_put_sf"/>
</dbReference>
<organism evidence="2 3">
    <name type="scientific">Clostridium omnivorum</name>
    <dbReference type="NCBI Taxonomy" id="1604902"/>
    <lineage>
        <taxon>Bacteria</taxon>
        <taxon>Bacillati</taxon>
        <taxon>Bacillota</taxon>
        <taxon>Clostridia</taxon>
        <taxon>Eubacteriales</taxon>
        <taxon>Clostridiaceae</taxon>
        <taxon>Clostridium</taxon>
    </lineage>
</organism>
<dbReference type="InterPro" id="IPR041657">
    <property type="entry name" value="HTH_17"/>
</dbReference>
<feature type="domain" description="Helix-turn-helix" evidence="1">
    <location>
        <begin position="4"/>
        <end position="51"/>
    </location>
</feature>
<dbReference type="Pfam" id="PF12728">
    <property type="entry name" value="HTH_17"/>
    <property type="match status" value="1"/>
</dbReference>
<accession>A0ABQ5NCD4</accession>
<protein>
    <recommendedName>
        <fullName evidence="1">Helix-turn-helix domain-containing protein</fullName>
    </recommendedName>
</protein>
<gene>
    <name evidence="2" type="ORF">bsdE14_42910</name>
</gene>
<proteinExistence type="predicted"/>
<sequence length="54" mass="6633">MKDLLSAEDICKVFNISRTTLYRYRKDGMPYIQIKRKIMFDADEVKKWLKQFEK</sequence>
<evidence type="ECO:0000313" key="3">
    <source>
        <dbReference type="Proteomes" id="UP001208567"/>
    </source>
</evidence>
<evidence type="ECO:0000313" key="2">
    <source>
        <dbReference type="EMBL" id="GLC32881.1"/>
    </source>
</evidence>
<dbReference type="SUPFAM" id="SSF46955">
    <property type="entry name" value="Putative DNA-binding domain"/>
    <property type="match status" value="1"/>
</dbReference>
<dbReference type="EMBL" id="BRXR01000002">
    <property type="protein sequence ID" value="GLC32881.1"/>
    <property type="molecule type" value="Genomic_DNA"/>
</dbReference>
<evidence type="ECO:0000259" key="1">
    <source>
        <dbReference type="Pfam" id="PF12728"/>
    </source>
</evidence>
<dbReference type="RefSeq" id="WP_264852340.1">
    <property type="nucleotide sequence ID" value="NZ_BRXR01000002.1"/>
</dbReference>
<dbReference type="Proteomes" id="UP001208567">
    <property type="component" value="Unassembled WGS sequence"/>
</dbReference>
<comment type="caution">
    <text evidence="2">The sequence shown here is derived from an EMBL/GenBank/DDBJ whole genome shotgun (WGS) entry which is preliminary data.</text>
</comment>
<reference evidence="2 3" key="1">
    <citation type="journal article" date="2024" name="Int. J. Syst. Evol. Microbiol.">
        <title>Clostridium omnivorum sp. nov., isolated from anoxic soil under the treatment of reductive soil disinfestation.</title>
        <authorList>
            <person name="Ueki A."/>
            <person name="Tonouchi A."/>
            <person name="Kaku N."/>
            <person name="Honma S."/>
            <person name="Ueki K."/>
        </authorList>
    </citation>
    <scope>NUCLEOTIDE SEQUENCE [LARGE SCALE GENOMIC DNA]</scope>
    <source>
        <strain evidence="2 3">E14</strain>
    </source>
</reference>
<name>A0ABQ5NCD4_9CLOT</name>
<dbReference type="Gene3D" id="1.10.10.10">
    <property type="entry name" value="Winged helix-like DNA-binding domain superfamily/Winged helix DNA-binding domain"/>
    <property type="match status" value="1"/>
</dbReference>
<keyword evidence="3" id="KW-1185">Reference proteome</keyword>